<evidence type="ECO:0008006" key="4">
    <source>
        <dbReference type="Google" id="ProtNLM"/>
    </source>
</evidence>
<proteinExistence type="predicted"/>
<keyword evidence="3" id="KW-1185">Reference proteome</keyword>
<dbReference type="EMBL" id="JALJOT010000001">
    <property type="protein sequence ID" value="KAK9918064.1"/>
    <property type="molecule type" value="Genomic_DNA"/>
</dbReference>
<organism evidence="2 3">
    <name type="scientific">Coccomyxa subellipsoidea</name>
    <dbReference type="NCBI Taxonomy" id="248742"/>
    <lineage>
        <taxon>Eukaryota</taxon>
        <taxon>Viridiplantae</taxon>
        <taxon>Chlorophyta</taxon>
        <taxon>core chlorophytes</taxon>
        <taxon>Trebouxiophyceae</taxon>
        <taxon>Trebouxiophyceae incertae sedis</taxon>
        <taxon>Coccomyxaceae</taxon>
        <taxon>Coccomyxa</taxon>
    </lineage>
</organism>
<comment type="caution">
    <text evidence="2">The sequence shown here is derived from an EMBL/GenBank/DDBJ whole genome shotgun (WGS) entry which is preliminary data.</text>
</comment>
<reference evidence="2 3" key="1">
    <citation type="journal article" date="2024" name="Nat. Commun.">
        <title>Phylogenomics reveals the evolutionary origins of lichenization in chlorophyte algae.</title>
        <authorList>
            <person name="Puginier C."/>
            <person name="Libourel C."/>
            <person name="Otte J."/>
            <person name="Skaloud P."/>
            <person name="Haon M."/>
            <person name="Grisel S."/>
            <person name="Petersen M."/>
            <person name="Berrin J.G."/>
            <person name="Delaux P.M."/>
            <person name="Dal Grande F."/>
            <person name="Keller J."/>
        </authorList>
    </citation>
    <scope>NUCLEOTIDE SEQUENCE [LARGE SCALE GENOMIC DNA]</scope>
    <source>
        <strain evidence="2 3">SAG 216-7</strain>
    </source>
</reference>
<feature type="compositionally biased region" description="Basic and acidic residues" evidence="1">
    <location>
        <begin position="128"/>
        <end position="139"/>
    </location>
</feature>
<accession>A0ABR2Z3B8</accession>
<gene>
    <name evidence="2" type="ORF">WJX75_000888</name>
</gene>
<feature type="region of interest" description="Disordered" evidence="1">
    <location>
        <begin position="71"/>
        <end position="104"/>
    </location>
</feature>
<protein>
    <recommendedName>
        <fullName evidence="4">TFIIS N-terminal domain-containing protein</fullName>
    </recommendedName>
</protein>
<dbReference type="Proteomes" id="UP001491310">
    <property type="component" value="Unassembled WGS sequence"/>
</dbReference>
<sequence length="161" mass="17095">MSSRVSEGQPVSSRVRSLYFSEALLMVEVPTLTSISAHANSAPSAAPNAAEAAAKKTADLLAAWHALTPTQRDQPAVLEQPLSKPSAVPKSGLEASGSAAVGDTSQAAQKAQALLVEWRRACSQQEPSKSELNGHERLQHQISKQQGEVLLSHMTSLEYGR</sequence>
<evidence type="ECO:0000313" key="3">
    <source>
        <dbReference type="Proteomes" id="UP001491310"/>
    </source>
</evidence>
<name>A0ABR2Z3B8_9CHLO</name>
<evidence type="ECO:0000256" key="1">
    <source>
        <dbReference type="SAM" id="MobiDB-lite"/>
    </source>
</evidence>
<feature type="region of interest" description="Disordered" evidence="1">
    <location>
        <begin position="124"/>
        <end position="161"/>
    </location>
</feature>
<evidence type="ECO:0000313" key="2">
    <source>
        <dbReference type="EMBL" id="KAK9918064.1"/>
    </source>
</evidence>